<keyword evidence="1" id="KW-1133">Transmembrane helix</keyword>
<dbReference type="Pfam" id="PF07963">
    <property type="entry name" value="N_methyl"/>
    <property type="match status" value="1"/>
</dbReference>
<dbReference type="NCBIfam" id="TIGR02532">
    <property type="entry name" value="IV_pilin_GFxxxE"/>
    <property type="match status" value="1"/>
</dbReference>
<keyword evidence="1" id="KW-0812">Transmembrane</keyword>
<keyword evidence="1" id="KW-0472">Membrane</keyword>
<evidence type="ECO:0000313" key="3">
    <source>
        <dbReference type="Proteomes" id="UP000175744"/>
    </source>
</evidence>
<name>A0A1E8F1R6_9CLOT</name>
<dbReference type="InterPro" id="IPR012902">
    <property type="entry name" value="N_methyl_site"/>
</dbReference>
<accession>A0A1E8F1R6</accession>
<dbReference type="Proteomes" id="UP000175744">
    <property type="component" value="Unassembled WGS sequence"/>
</dbReference>
<sequence length="147" mass="17480">MLNTKIKKGFSLIEVMCSLTVFSILFIQLVVIQVNNNKLKYYNYKMNEYVTIMEFIKNDLIYNSTYEEIIQLKNSNNIYITNENLKLDTIKKNNILNLFTNIKPHEENYLVLHIHEKEKLNLNLKIYGKVLNKNKIIECNISKEKDL</sequence>
<evidence type="ECO:0000256" key="1">
    <source>
        <dbReference type="SAM" id="Phobius"/>
    </source>
</evidence>
<reference evidence="2 3" key="1">
    <citation type="submission" date="2016-06" db="EMBL/GenBank/DDBJ databases">
        <title>Genome sequence of Clostridium acetireducens DSM 10703.</title>
        <authorList>
            <person name="Poehlein A."/>
            <person name="Fluechter S."/>
            <person name="Duerre P."/>
            <person name="Daniel R."/>
        </authorList>
    </citation>
    <scope>NUCLEOTIDE SEQUENCE [LARGE SCALE GENOMIC DNA]</scope>
    <source>
        <strain evidence="2 3">DSM 10703</strain>
    </source>
</reference>
<protein>
    <recommendedName>
        <fullName evidence="4">Prepilin-type N-terminal cleavage/methylation domain-containing protein</fullName>
    </recommendedName>
</protein>
<proteinExistence type="predicted"/>
<keyword evidence="3" id="KW-1185">Reference proteome</keyword>
<comment type="caution">
    <text evidence="2">The sequence shown here is derived from an EMBL/GenBank/DDBJ whole genome shotgun (WGS) entry which is preliminary data.</text>
</comment>
<dbReference type="STRING" id="1121290.CLAOCE_01820"/>
<dbReference type="AlphaFoldDB" id="A0A1E8F1R6"/>
<dbReference type="RefSeq" id="WP_070109156.1">
    <property type="nucleotide sequence ID" value="NZ_LZFO01000002.1"/>
</dbReference>
<evidence type="ECO:0000313" key="2">
    <source>
        <dbReference type="EMBL" id="OFI07578.1"/>
    </source>
</evidence>
<gene>
    <name evidence="2" type="ORF">CLOACE_01820</name>
</gene>
<organism evidence="2 3">
    <name type="scientific">Clostridium acetireducens DSM 10703</name>
    <dbReference type="NCBI Taxonomy" id="1121290"/>
    <lineage>
        <taxon>Bacteria</taxon>
        <taxon>Bacillati</taxon>
        <taxon>Bacillota</taxon>
        <taxon>Clostridia</taxon>
        <taxon>Eubacteriales</taxon>
        <taxon>Clostridiaceae</taxon>
        <taxon>Clostridium</taxon>
    </lineage>
</organism>
<evidence type="ECO:0008006" key="4">
    <source>
        <dbReference type="Google" id="ProtNLM"/>
    </source>
</evidence>
<dbReference type="OrthoDB" id="1935107at2"/>
<dbReference type="EMBL" id="LZFO01000002">
    <property type="protein sequence ID" value="OFI07578.1"/>
    <property type="molecule type" value="Genomic_DNA"/>
</dbReference>
<feature type="transmembrane region" description="Helical" evidence="1">
    <location>
        <begin position="12"/>
        <end position="32"/>
    </location>
</feature>